<dbReference type="FunFam" id="3.40.30.10:FF:000156">
    <property type="entry name" value="Glutathione S-transferase 1"/>
    <property type="match status" value="1"/>
</dbReference>
<proteinExistence type="inferred from homology"/>
<dbReference type="InterPro" id="IPR004046">
    <property type="entry name" value="GST_C"/>
</dbReference>
<dbReference type="SFLD" id="SFLDG00358">
    <property type="entry name" value="Main_(cytGST)"/>
    <property type="match status" value="1"/>
</dbReference>
<dbReference type="Pfam" id="PF13409">
    <property type="entry name" value="GST_N_2"/>
    <property type="match status" value="1"/>
</dbReference>
<evidence type="ECO:0000256" key="1">
    <source>
        <dbReference type="ARBA" id="ARBA00007409"/>
    </source>
</evidence>
<dbReference type="SUPFAM" id="SSF52833">
    <property type="entry name" value="Thioredoxin-like"/>
    <property type="match status" value="1"/>
</dbReference>
<gene>
    <name evidence="7" type="ORF">EJ08DRAFT_669885</name>
</gene>
<dbReference type="InterPro" id="IPR036282">
    <property type="entry name" value="Glutathione-S-Trfase_C_sf"/>
</dbReference>
<dbReference type="EC" id="2.5.1.18" evidence="2"/>
<dbReference type="AlphaFoldDB" id="A0A9P4NTL9"/>
<dbReference type="GO" id="GO:0005737">
    <property type="term" value="C:cytoplasm"/>
    <property type="evidence" value="ECO:0007669"/>
    <property type="project" value="UniProtKB-ARBA"/>
</dbReference>
<evidence type="ECO:0000259" key="6">
    <source>
        <dbReference type="PROSITE" id="PS50405"/>
    </source>
</evidence>
<dbReference type="PANTHER" id="PTHR44051:SF9">
    <property type="entry name" value="GLUTATHIONE S-TRANSFERASE 1"/>
    <property type="match status" value="1"/>
</dbReference>
<evidence type="ECO:0000256" key="4">
    <source>
        <dbReference type="ARBA" id="ARBA00047960"/>
    </source>
</evidence>
<dbReference type="Gene3D" id="3.40.30.10">
    <property type="entry name" value="Glutaredoxin"/>
    <property type="match status" value="1"/>
</dbReference>
<accession>A0A9P4NTL9</accession>
<evidence type="ECO:0000313" key="8">
    <source>
        <dbReference type="Proteomes" id="UP000800235"/>
    </source>
</evidence>
<dbReference type="InterPro" id="IPR040079">
    <property type="entry name" value="Glutathione_S-Trfase"/>
</dbReference>
<comment type="caution">
    <text evidence="7">The sequence shown here is derived from an EMBL/GenBank/DDBJ whole genome shotgun (WGS) entry which is preliminary data.</text>
</comment>
<evidence type="ECO:0000256" key="3">
    <source>
        <dbReference type="ARBA" id="ARBA00022679"/>
    </source>
</evidence>
<evidence type="ECO:0000313" key="7">
    <source>
        <dbReference type="EMBL" id="KAF2431491.1"/>
    </source>
</evidence>
<dbReference type="InterPro" id="IPR004045">
    <property type="entry name" value="Glutathione_S-Trfase_N"/>
</dbReference>
<dbReference type="InterPro" id="IPR010987">
    <property type="entry name" value="Glutathione-S-Trfase_C-like"/>
</dbReference>
<dbReference type="PROSITE" id="PS50405">
    <property type="entry name" value="GST_CTER"/>
    <property type="match status" value="1"/>
</dbReference>
<evidence type="ECO:0000256" key="2">
    <source>
        <dbReference type="ARBA" id="ARBA00012452"/>
    </source>
</evidence>
<dbReference type="CDD" id="cd03046">
    <property type="entry name" value="GST_N_GTT1_like"/>
    <property type="match status" value="1"/>
</dbReference>
<dbReference type="SUPFAM" id="SSF47616">
    <property type="entry name" value="GST C-terminal domain-like"/>
    <property type="match status" value="1"/>
</dbReference>
<reference evidence="7" key="1">
    <citation type="journal article" date="2020" name="Stud. Mycol.">
        <title>101 Dothideomycetes genomes: a test case for predicting lifestyles and emergence of pathogens.</title>
        <authorList>
            <person name="Haridas S."/>
            <person name="Albert R."/>
            <person name="Binder M."/>
            <person name="Bloem J."/>
            <person name="Labutti K."/>
            <person name="Salamov A."/>
            <person name="Andreopoulos B."/>
            <person name="Baker S."/>
            <person name="Barry K."/>
            <person name="Bills G."/>
            <person name="Bluhm B."/>
            <person name="Cannon C."/>
            <person name="Castanera R."/>
            <person name="Culley D."/>
            <person name="Daum C."/>
            <person name="Ezra D."/>
            <person name="Gonzalez J."/>
            <person name="Henrissat B."/>
            <person name="Kuo A."/>
            <person name="Liang C."/>
            <person name="Lipzen A."/>
            <person name="Lutzoni F."/>
            <person name="Magnuson J."/>
            <person name="Mondo S."/>
            <person name="Nolan M."/>
            <person name="Ohm R."/>
            <person name="Pangilinan J."/>
            <person name="Park H.-J."/>
            <person name="Ramirez L."/>
            <person name="Alfaro M."/>
            <person name="Sun H."/>
            <person name="Tritt A."/>
            <person name="Yoshinaga Y."/>
            <person name="Zwiers L.-H."/>
            <person name="Turgeon B."/>
            <person name="Goodwin S."/>
            <person name="Spatafora J."/>
            <person name="Crous P."/>
            <person name="Grigoriev I."/>
        </authorList>
    </citation>
    <scope>NUCLEOTIDE SEQUENCE</scope>
    <source>
        <strain evidence="7">CBS 130266</strain>
    </source>
</reference>
<organism evidence="7 8">
    <name type="scientific">Tothia fuscella</name>
    <dbReference type="NCBI Taxonomy" id="1048955"/>
    <lineage>
        <taxon>Eukaryota</taxon>
        <taxon>Fungi</taxon>
        <taxon>Dikarya</taxon>
        <taxon>Ascomycota</taxon>
        <taxon>Pezizomycotina</taxon>
        <taxon>Dothideomycetes</taxon>
        <taxon>Pleosporomycetidae</taxon>
        <taxon>Venturiales</taxon>
        <taxon>Cylindrosympodiaceae</taxon>
        <taxon>Tothia</taxon>
    </lineage>
</organism>
<dbReference type="PANTHER" id="PTHR44051">
    <property type="entry name" value="GLUTATHIONE S-TRANSFERASE-RELATED"/>
    <property type="match status" value="1"/>
</dbReference>
<dbReference type="GO" id="GO:0004602">
    <property type="term" value="F:glutathione peroxidase activity"/>
    <property type="evidence" value="ECO:0007669"/>
    <property type="project" value="UniProtKB-ARBA"/>
</dbReference>
<dbReference type="SFLD" id="SFLDS00019">
    <property type="entry name" value="Glutathione_Transferase_(cytos"/>
    <property type="match status" value="1"/>
</dbReference>
<dbReference type="Pfam" id="PF14497">
    <property type="entry name" value="GST_C_3"/>
    <property type="match status" value="1"/>
</dbReference>
<feature type="domain" description="GST N-terminal" evidence="5">
    <location>
        <begin position="10"/>
        <end position="97"/>
    </location>
</feature>
<keyword evidence="8" id="KW-1185">Reference proteome</keyword>
<dbReference type="InterPro" id="IPR036249">
    <property type="entry name" value="Thioredoxin-like_sf"/>
</dbReference>
<protein>
    <recommendedName>
        <fullName evidence="2">glutathione transferase</fullName>
        <ecNumber evidence="2">2.5.1.18</ecNumber>
    </recommendedName>
</protein>
<dbReference type="GO" id="GO:0004364">
    <property type="term" value="F:glutathione transferase activity"/>
    <property type="evidence" value="ECO:0007669"/>
    <property type="project" value="UniProtKB-EC"/>
</dbReference>
<name>A0A9P4NTL9_9PEZI</name>
<dbReference type="Proteomes" id="UP000800235">
    <property type="component" value="Unassembled WGS sequence"/>
</dbReference>
<dbReference type="PROSITE" id="PS50404">
    <property type="entry name" value="GST_NTER"/>
    <property type="match status" value="1"/>
</dbReference>
<dbReference type="EMBL" id="MU007031">
    <property type="protein sequence ID" value="KAF2431491.1"/>
    <property type="molecule type" value="Genomic_DNA"/>
</dbReference>
<evidence type="ECO:0000259" key="5">
    <source>
        <dbReference type="PROSITE" id="PS50404"/>
    </source>
</evidence>
<comment type="catalytic activity">
    <reaction evidence="4">
        <text>RX + glutathione = an S-substituted glutathione + a halide anion + H(+)</text>
        <dbReference type="Rhea" id="RHEA:16437"/>
        <dbReference type="ChEBI" id="CHEBI:15378"/>
        <dbReference type="ChEBI" id="CHEBI:16042"/>
        <dbReference type="ChEBI" id="CHEBI:17792"/>
        <dbReference type="ChEBI" id="CHEBI:57925"/>
        <dbReference type="ChEBI" id="CHEBI:90779"/>
        <dbReference type="EC" id="2.5.1.18"/>
    </reaction>
</comment>
<keyword evidence="3" id="KW-0808">Transferase</keyword>
<dbReference type="Gene3D" id="1.20.1050.10">
    <property type="match status" value="1"/>
</dbReference>
<dbReference type="CDD" id="cd03189">
    <property type="entry name" value="GST_C_GTT1_like"/>
    <property type="match status" value="1"/>
</dbReference>
<sequence>MAESNSKQLGAKITLYWLERSRSHRILWLLEELGLDYELKTYKRGSDQMAPAELKAIHPLGKSPVVKIEAPGASEPKVIAESALIIEYLCEHFGKHLIPERYPTGSENQLCGETEEYFRYRYYMHYAEGSLMPYLVIQLVMNQLKGPAVPFFVRPITRVIASQVENSFLNQNHKSNLDFLESQIKSSPGNGEFLCGAQLTAADIMMIFPLQGAQTGAGLTKEDYPLLTAYIDRLTESPAYKRAIKKVEETSGEKFTVL</sequence>
<dbReference type="OrthoDB" id="2098326at2759"/>
<feature type="domain" description="GST C-terminal" evidence="6">
    <location>
        <begin position="113"/>
        <end position="258"/>
    </location>
</feature>
<comment type="similarity">
    <text evidence="1">Belongs to the GST superfamily.</text>
</comment>